<organism evidence="3 4">
    <name type="scientific">Metarhizium album (strain ARSEF 1941)</name>
    <dbReference type="NCBI Taxonomy" id="1081103"/>
    <lineage>
        <taxon>Eukaryota</taxon>
        <taxon>Fungi</taxon>
        <taxon>Dikarya</taxon>
        <taxon>Ascomycota</taxon>
        <taxon>Pezizomycotina</taxon>
        <taxon>Sordariomycetes</taxon>
        <taxon>Hypocreomycetidae</taxon>
        <taxon>Hypocreales</taxon>
        <taxon>Clavicipitaceae</taxon>
        <taxon>Metarhizium</taxon>
    </lineage>
</organism>
<dbReference type="GeneID" id="63737212"/>
<evidence type="ECO:0000259" key="2">
    <source>
        <dbReference type="PROSITE" id="PS50181"/>
    </source>
</evidence>
<sequence length="207" mass="23073">MAPVGPSPSPSPSRRRRRAASVPNVALHARRRDSSPGPAAAVANLPPELIFHIFDLLDPIDCACLGLTNRRFYAVLRHLYGSVPLSCRRLRPSRQPSARGRAAPPSSPPEPRERERERERGRDADGGAGFCHHCGAHRCELHRHLYCWMGVRDRRSEYCSVADRFLPPAAEGPVRQCYVARPGWPRRCGKHLSGNPASSTRRRPVQS</sequence>
<accession>A0A0B2WZP3</accession>
<gene>
    <name evidence="3" type="ORF">MAM_02757</name>
</gene>
<feature type="region of interest" description="Disordered" evidence="1">
    <location>
        <begin position="1"/>
        <end position="39"/>
    </location>
</feature>
<dbReference type="PROSITE" id="PS50181">
    <property type="entry name" value="FBOX"/>
    <property type="match status" value="1"/>
</dbReference>
<dbReference type="Pfam" id="PF12937">
    <property type="entry name" value="F-box-like"/>
    <property type="match status" value="1"/>
</dbReference>
<feature type="compositionally biased region" description="Pro residues" evidence="1">
    <location>
        <begin position="1"/>
        <end position="11"/>
    </location>
</feature>
<dbReference type="EMBL" id="AZHE01000005">
    <property type="protein sequence ID" value="KHN99059.1"/>
    <property type="molecule type" value="Genomic_DNA"/>
</dbReference>
<dbReference type="CDD" id="cd09917">
    <property type="entry name" value="F-box_SF"/>
    <property type="match status" value="1"/>
</dbReference>
<feature type="compositionally biased region" description="Low complexity" evidence="1">
    <location>
        <begin position="93"/>
        <end position="104"/>
    </location>
</feature>
<dbReference type="RefSeq" id="XP_040680125.1">
    <property type="nucleotide sequence ID" value="XM_040821556.1"/>
</dbReference>
<keyword evidence="4" id="KW-1185">Reference proteome</keyword>
<name>A0A0B2WZP3_METAS</name>
<feature type="compositionally biased region" description="Basic and acidic residues" evidence="1">
    <location>
        <begin position="110"/>
        <end position="123"/>
    </location>
</feature>
<dbReference type="InterPro" id="IPR001810">
    <property type="entry name" value="F-box_dom"/>
</dbReference>
<dbReference type="HOGENOM" id="CLU_1230197_0_0_1"/>
<dbReference type="SUPFAM" id="SSF81383">
    <property type="entry name" value="F-box domain"/>
    <property type="match status" value="1"/>
</dbReference>
<evidence type="ECO:0000256" key="1">
    <source>
        <dbReference type="SAM" id="MobiDB-lite"/>
    </source>
</evidence>
<dbReference type="OrthoDB" id="3445164at2759"/>
<feature type="region of interest" description="Disordered" evidence="1">
    <location>
        <begin position="90"/>
        <end position="123"/>
    </location>
</feature>
<dbReference type="Proteomes" id="UP000030816">
    <property type="component" value="Unassembled WGS sequence"/>
</dbReference>
<dbReference type="InterPro" id="IPR036047">
    <property type="entry name" value="F-box-like_dom_sf"/>
</dbReference>
<protein>
    <submittedName>
        <fullName evidence="3">F-box domain, Skp2-like protein</fullName>
    </submittedName>
</protein>
<feature type="domain" description="F-box" evidence="2">
    <location>
        <begin position="39"/>
        <end position="83"/>
    </location>
</feature>
<comment type="caution">
    <text evidence="3">The sequence shown here is derived from an EMBL/GenBank/DDBJ whole genome shotgun (WGS) entry which is preliminary data.</text>
</comment>
<proteinExistence type="predicted"/>
<dbReference type="STRING" id="1081103.A0A0B2WZP3"/>
<evidence type="ECO:0000313" key="4">
    <source>
        <dbReference type="Proteomes" id="UP000030816"/>
    </source>
</evidence>
<evidence type="ECO:0000313" key="3">
    <source>
        <dbReference type="EMBL" id="KHN99059.1"/>
    </source>
</evidence>
<reference evidence="3 4" key="1">
    <citation type="journal article" date="2014" name="Proc. Natl. Acad. Sci. U.S.A.">
        <title>Trajectory and genomic determinants of fungal-pathogen speciation and host adaptation.</title>
        <authorList>
            <person name="Hu X."/>
            <person name="Xiao G."/>
            <person name="Zheng P."/>
            <person name="Shang Y."/>
            <person name="Su Y."/>
            <person name="Zhang X."/>
            <person name="Liu X."/>
            <person name="Zhan S."/>
            <person name="St Leger R.J."/>
            <person name="Wang C."/>
        </authorList>
    </citation>
    <scope>NUCLEOTIDE SEQUENCE [LARGE SCALE GENOMIC DNA]</scope>
    <source>
        <strain evidence="3 4">ARSEF 1941</strain>
    </source>
</reference>
<dbReference type="AlphaFoldDB" id="A0A0B2WZP3"/>